<name>A0A2C5YT91_9HYPO</name>
<dbReference type="EMBL" id="NJES01000591">
    <property type="protein sequence ID" value="PHH70740.1"/>
    <property type="molecule type" value="Genomic_DNA"/>
</dbReference>
<feature type="region of interest" description="Disordered" evidence="1">
    <location>
        <begin position="56"/>
        <end position="112"/>
    </location>
</feature>
<reference evidence="2 3" key="1">
    <citation type="submission" date="2017-06" db="EMBL/GenBank/DDBJ databases">
        <title>Ant-infecting Ophiocordyceps genomes reveal a high diversity of potential behavioral manipulation genes and a possible major role for enterotoxins.</title>
        <authorList>
            <person name="De Bekker C."/>
            <person name="Evans H.C."/>
            <person name="Brachmann A."/>
            <person name="Hughes D.P."/>
        </authorList>
    </citation>
    <scope>NUCLEOTIDE SEQUENCE [LARGE SCALE GENOMIC DNA]</scope>
    <source>
        <strain evidence="2 3">Map16</strain>
    </source>
</reference>
<feature type="compositionally biased region" description="Basic and acidic residues" evidence="1">
    <location>
        <begin position="231"/>
        <end position="242"/>
    </location>
</feature>
<comment type="caution">
    <text evidence="2">The sequence shown here is derived from an EMBL/GenBank/DDBJ whole genome shotgun (WGS) entry which is preliminary data.</text>
</comment>
<feature type="region of interest" description="Disordered" evidence="1">
    <location>
        <begin position="312"/>
        <end position="331"/>
    </location>
</feature>
<feature type="region of interest" description="Disordered" evidence="1">
    <location>
        <begin position="217"/>
        <end position="265"/>
    </location>
</feature>
<feature type="compositionally biased region" description="Low complexity" evidence="1">
    <location>
        <begin position="312"/>
        <end position="327"/>
    </location>
</feature>
<keyword evidence="3" id="KW-1185">Reference proteome</keyword>
<gene>
    <name evidence="2" type="ORF">CDD80_5764</name>
</gene>
<organism evidence="2 3">
    <name type="scientific">Ophiocordyceps camponoti-rufipedis</name>
    <dbReference type="NCBI Taxonomy" id="2004952"/>
    <lineage>
        <taxon>Eukaryota</taxon>
        <taxon>Fungi</taxon>
        <taxon>Dikarya</taxon>
        <taxon>Ascomycota</taxon>
        <taxon>Pezizomycotina</taxon>
        <taxon>Sordariomycetes</taxon>
        <taxon>Hypocreomycetidae</taxon>
        <taxon>Hypocreales</taxon>
        <taxon>Ophiocordycipitaceae</taxon>
        <taxon>Ophiocordyceps</taxon>
    </lineage>
</organism>
<dbReference type="Proteomes" id="UP000226431">
    <property type="component" value="Unassembled WGS sequence"/>
</dbReference>
<dbReference type="AlphaFoldDB" id="A0A2C5YT91"/>
<evidence type="ECO:0000313" key="2">
    <source>
        <dbReference type="EMBL" id="PHH70740.1"/>
    </source>
</evidence>
<evidence type="ECO:0000313" key="3">
    <source>
        <dbReference type="Proteomes" id="UP000226431"/>
    </source>
</evidence>
<accession>A0A2C5YT91</accession>
<protein>
    <submittedName>
        <fullName evidence="2">Uncharacterized protein</fullName>
    </submittedName>
</protein>
<evidence type="ECO:0000256" key="1">
    <source>
        <dbReference type="SAM" id="MobiDB-lite"/>
    </source>
</evidence>
<feature type="compositionally biased region" description="Low complexity" evidence="1">
    <location>
        <begin position="243"/>
        <end position="253"/>
    </location>
</feature>
<sequence length="389" mass="41073">MRFDTIITVLATVVEATPLFQRHVNAAQLDRRAQLADPGVYNSPYVKWVRQKTSHSSISLPRRRKDQMLGEGESIEKSPVSGSAGTDTDGATEEIEDPALNSGDHVDDTVDSRSTSNSIILLDGQKVMINKTLEDALRSIENVTLDNGITTTADQITTEATGNTDINLDSVTEDNDGEPGLLAAFATAATNHDIMQLHSITGHGNDRPSAVTTLATKAPTHTSLELNRMTGYEDNKPEDVEKNTTAGTNTTGTELNRTLDDDQAPNAREVTDDIALPSAGPSAQQAGSHHSIDITPTATIDWIASTTATTITEEGDGSTAGSASTSATRHDVSSTAAAAAAIVSTTGADEAVSGDEKGWLDFAVFDVDVKSWLQETFGSVGDWVSGGLF</sequence>
<proteinExistence type="predicted"/>